<evidence type="ECO:0000259" key="6">
    <source>
        <dbReference type="Pfam" id="PF01408"/>
    </source>
</evidence>
<keyword evidence="9" id="KW-1185">Reference proteome</keyword>
<evidence type="ECO:0000313" key="9">
    <source>
        <dbReference type="Proteomes" id="UP000317593"/>
    </source>
</evidence>
<dbReference type="Pfam" id="PF21252">
    <property type="entry name" value="Glyco_hydro_109_C"/>
    <property type="match status" value="1"/>
</dbReference>
<evidence type="ECO:0000256" key="5">
    <source>
        <dbReference type="ARBA" id="ARBA00023295"/>
    </source>
</evidence>
<accession>A0A521C1V8</accession>
<dbReference type="Gene3D" id="3.30.360.10">
    <property type="entry name" value="Dihydrodipicolinate Reductase, domain 2"/>
    <property type="match status" value="1"/>
</dbReference>
<dbReference type="InterPro" id="IPR019546">
    <property type="entry name" value="TAT_signal_bac_arc"/>
</dbReference>
<keyword evidence="5" id="KW-0326">Glycosidase</keyword>
<proteinExistence type="inferred from homology"/>
<gene>
    <name evidence="8" type="ORF">SAMN06265218_104227</name>
</gene>
<comment type="similarity">
    <text evidence="2">Belongs to the Gfo/Idh/MocA family. Glycosyl hydrolase 109 subfamily.</text>
</comment>
<dbReference type="InterPro" id="IPR049303">
    <property type="entry name" value="Glyco_hydro_109_C"/>
</dbReference>
<organism evidence="8 9">
    <name type="scientific">Fodinibius sediminis</name>
    <dbReference type="NCBI Taxonomy" id="1214077"/>
    <lineage>
        <taxon>Bacteria</taxon>
        <taxon>Pseudomonadati</taxon>
        <taxon>Balneolota</taxon>
        <taxon>Balneolia</taxon>
        <taxon>Balneolales</taxon>
        <taxon>Balneolaceae</taxon>
        <taxon>Fodinibius</taxon>
    </lineage>
</organism>
<dbReference type="NCBIfam" id="TIGR01409">
    <property type="entry name" value="TAT_signal_seq"/>
    <property type="match status" value="1"/>
</dbReference>
<feature type="domain" description="Gfo/Idh/MocA-like oxidoreductase N-terminal" evidence="6">
    <location>
        <begin position="53"/>
        <end position="179"/>
    </location>
</feature>
<dbReference type="Gene3D" id="3.40.50.720">
    <property type="entry name" value="NAD(P)-binding Rossmann-like Domain"/>
    <property type="match status" value="1"/>
</dbReference>
<comment type="cofactor">
    <cofactor evidence="1">
        <name>NAD(+)</name>
        <dbReference type="ChEBI" id="CHEBI:57540"/>
    </cofactor>
</comment>
<evidence type="ECO:0000259" key="7">
    <source>
        <dbReference type="Pfam" id="PF21252"/>
    </source>
</evidence>
<dbReference type="InterPro" id="IPR050463">
    <property type="entry name" value="Gfo/Idh/MocA_oxidrdct_glycsds"/>
</dbReference>
<dbReference type="InterPro" id="IPR036291">
    <property type="entry name" value="NAD(P)-bd_dom_sf"/>
</dbReference>
<evidence type="ECO:0000256" key="1">
    <source>
        <dbReference type="ARBA" id="ARBA00001911"/>
    </source>
</evidence>
<dbReference type="PROSITE" id="PS51318">
    <property type="entry name" value="TAT"/>
    <property type="match status" value="1"/>
</dbReference>
<dbReference type="GO" id="GO:0016798">
    <property type="term" value="F:hydrolase activity, acting on glycosyl bonds"/>
    <property type="evidence" value="ECO:0007669"/>
    <property type="project" value="UniProtKB-KW"/>
</dbReference>
<protein>
    <submittedName>
        <fullName evidence="8">Tat (Twin-arginine translocation) pathway signal sequence</fullName>
    </submittedName>
</protein>
<dbReference type="AlphaFoldDB" id="A0A521C1V8"/>
<sequence>MGSNRRDFLKKAGLAGAGIMAGAPGKSGGAPFQQAHTQEFNMHGYAAPRLETVRVGFIGIGSRGSGTVERFARIEGVSVIALCDLYEDRARAARKAIREFSDHDPELYHGSEDAWKKLCDRDDIDLVIISTPWKWHAPQAIYAMEQGKHAGVEVPAAKTIEECWELVKTSEQTRKHCMMLANSAYGDFNILTINMARRGFFGELVHGEGAYIHDRVSNTESRWVRNPDNHNWFGYRPWRLKENINRNGNLYPTHGLGTICQVMDLNYGDQMDYMVSVSSNDFTMADKMEELAARDDYYQSFVGLQFRGNMNTSIIRTHKGRTIMLQHDISSPRPNVRYNLISGTRAIARHYPLPARIATGHEGWLPQEEYDALEEQYRPEISRKMGAITKEIGGHGGVDMMMSWRLIDCLRSGIPLDMDVYDAALWSCIAPLSEWSVAHEGNSVKVPDFTSGAWKNNEKGMDIELKRGGTTRLAEA</sequence>
<dbReference type="PANTHER" id="PTHR43818">
    <property type="entry name" value="BCDNA.GH03377"/>
    <property type="match status" value="1"/>
</dbReference>
<reference evidence="8 9" key="1">
    <citation type="submission" date="2017-05" db="EMBL/GenBank/DDBJ databases">
        <authorList>
            <person name="Varghese N."/>
            <person name="Submissions S."/>
        </authorList>
    </citation>
    <scope>NUCLEOTIDE SEQUENCE [LARGE SCALE GENOMIC DNA]</scope>
    <source>
        <strain evidence="8 9">DSM 21194</strain>
    </source>
</reference>
<evidence type="ECO:0000256" key="2">
    <source>
        <dbReference type="ARBA" id="ARBA00009329"/>
    </source>
</evidence>
<dbReference type="SUPFAM" id="SSF51735">
    <property type="entry name" value="NAD(P)-binding Rossmann-fold domains"/>
    <property type="match status" value="1"/>
</dbReference>
<evidence type="ECO:0000256" key="3">
    <source>
        <dbReference type="ARBA" id="ARBA00022801"/>
    </source>
</evidence>
<keyword evidence="4" id="KW-0520">NAD</keyword>
<dbReference type="Proteomes" id="UP000317593">
    <property type="component" value="Unassembled WGS sequence"/>
</dbReference>
<evidence type="ECO:0000313" key="8">
    <source>
        <dbReference type="EMBL" id="SMO52710.1"/>
    </source>
</evidence>
<dbReference type="RefSeq" id="WP_142713733.1">
    <property type="nucleotide sequence ID" value="NZ_FXTH01000004.1"/>
</dbReference>
<dbReference type="PANTHER" id="PTHR43818:SF1">
    <property type="entry name" value="GLYCOSYL HYDROLASE FAMILY 109 PROTEIN"/>
    <property type="match status" value="1"/>
</dbReference>
<dbReference type="InterPro" id="IPR000683">
    <property type="entry name" value="Gfo/Idh/MocA-like_OxRdtase_N"/>
</dbReference>
<dbReference type="EMBL" id="FXTH01000004">
    <property type="protein sequence ID" value="SMO52710.1"/>
    <property type="molecule type" value="Genomic_DNA"/>
</dbReference>
<dbReference type="Pfam" id="PF01408">
    <property type="entry name" value="GFO_IDH_MocA"/>
    <property type="match status" value="1"/>
</dbReference>
<evidence type="ECO:0000256" key="4">
    <source>
        <dbReference type="ARBA" id="ARBA00023027"/>
    </source>
</evidence>
<dbReference type="OrthoDB" id="832250at2"/>
<dbReference type="InterPro" id="IPR006311">
    <property type="entry name" value="TAT_signal"/>
</dbReference>
<feature type="domain" description="Glycosyl hydrolase 109 C-terminal" evidence="7">
    <location>
        <begin position="192"/>
        <end position="352"/>
    </location>
</feature>
<dbReference type="GO" id="GO:0000166">
    <property type="term" value="F:nucleotide binding"/>
    <property type="evidence" value="ECO:0007669"/>
    <property type="project" value="InterPro"/>
</dbReference>
<keyword evidence="3" id="KW-0378">Hydrolase</keyword>
<name>A0A521C1V8_9BACT</name>